<protein>
    <recommendedName>
        <fullName evidence="3">Lipoprotein</fullName>
    </recommendedName>
</protein>
<sequence length="203" mass="23965">MMKYLSLIVLFILMSCGNKEDILLPKSDKTIVSNIEDHSPIYIFFRTNDKDTLTEVNRKNSIITTNWIFNIDKRLPLRIVIPQVMKLQDKKRKEKAHKNEKAENYYSYADSIGKNMAFIPFTKVYYKLEKPSGTSIFFNKKNEILVNNVIVKQEELEGYLENKADKSTLYQLCFDKEMSFDSYLKNIIFLHSIKLETNENFIF</sequence>
<accession>A0A1H2ZW46</accession>
<gene>
    <name evidence="1" type="ORF">SAMN05444338_10835</name>
</gene>
<dbReference type="OrthoDB" id="1148707at2"/>
<evidence type="ECO:0008006" key="3">
    <source>
        <dbReference type="Google" id="ProtNLM"/>
    </source>
</evidence>
<evidence type="ECO:0000313" key="2">
    <source>
        <dbReference type="Proteomes" id="UP000198569"/>
    </source>
</evidence>
<proteinExistence type="predicted"/>
<name>A0A1H2ZW46_9FLAO</name>
<reference evidence="2" key="1">
    <citation type="submission" date="2016-10" db="EMBL/GenBank/DDBJ databases">
        <authorList>
            <person name="Varghese N."/>
            <person name="Submissions S."/>
        </authorList>
    </citation>
    <scope>NUCLEOTIDE SEQUENCE [LARGE SCALE GENOMIC DNA]</scope>
    <source>
        <strain evidence="2">DSM 15718</strain>
    </source>
</reference>
<dbReference type="Proteomes" id="UP000198569">
    <property type="component" value="Unassembled WGS sequence"/>
</dbReference>
<evidence type="ECO:0000313" key="1">
    <source>
        <dbReference type="EMBL" id="SDX21491.1"/>
    </source>
</evidence>
<dbReference type="RefSeq" id="WP_091432159.1">
    <property type="nucleotide sequence ID" value="NZ_FNMV01000008.1"/>
</dbReference>
<dbReference type="STRING" id="229203.SAMN05444338_10835"/>
<organism evidence="1 2">
    <name type="scientific">Flavobacterium degerlachei</name>
    <dbReference type="NCBI Taxonomy" id="229203"/>
    <lineage>
        <taxon>Bacteria</taxon>
        <taxon>Pseudomonadati</taxon>
        <taxon>Bacteroidota</taxon>
        <taxon>Flavobacteriia</taxon>
        <taxon>Flavobacteriales</taxon>
        <taxon>Flavobacteriaceae</taxon>
        <taxon>Flavobacterium</taxon>
    </lineage>
</organism>
<dbReference type="EMBL" id="FNMV01000008">
    <property type="protein sequence ID" value="SDX21491.1"/>
    <property type="molecule type" value="Genomic_DNA"/>
</dbReference>
<dbReference type="PROSITE" id="PS51257">
    <property type="entry name" value="PROKAR_LIPOPROTEIN"/>
    <property type="match status" value="1"/>
</dbReference>
<dbReference type="AlphaFoldDB" id="A0A1H2ZW46"/>
<keyword evidence="2" id="KW-1185">Reference proteome</keyword>